<keyword evidence="7" id="KW-0256">Endoplasmic reticulum</keyword>
<dbReference type="KEGG" id="ang:An18g05180"/>
<dbReference type="PANTHER" id="PTHR13148:SF0">
    <property type="entry name" value="POST-GPI ATTACHMENT TO PROTEINS FACTOR 3"/>
    <property type="match status" value="1"/>
</dbReference>
<evidence type="ECO:0000256" key="3">
    <source>
        <dbReference type="ARBA" id="ARBA00022692"/>
    </source>
</evidence>
<feature type="transmembrane region" description="Helical" evidence="7">
    <location>
        <begin position="341"/>
        <end position="359"/>
    </location>
</feature>
<reference evidence="8" key="1">
    <citation type="submission" date="2025-02" db="EMBL/GenBank/DDBJ databases">
        <authorList>
            <consortium name="NCBI Genome Project"/>
        </authorList>
    </citation>
    <scope>NUCLEOTIDE SEQUENCE</scope>
</reference>
<gene>
    <name evidence="8" type="ORF">An18g05180</name>
</gene>
<evidence type="ECO:0000313" key="8">
    <source>
        <dbReference type="RefSeq" id="XP_059606590.1"/>
    </source>
</evidence>
<feature type="transmembrane region" description="Helical" evidence="7">
    <location>
        <begin position="277"/>
        <end position="297"/>
    </location>
</feature>
<evidence type="ECO:0000256" key="2">
    <source>
        <dbReference type="ARBA" id="ARBA00022502"/>
    </source>
</evidence>
<dbReference type="InterPro" id="IPR007217">
    <property type="entry name" value="Per1-like"/>
</dbReference>
<dbReference type="Pfam" id="PF04080">
    <property type="entry name" value="Per1"/>
    <property type="match status" value="1"/>
</dbReference>
<accession>A0AAJ8E3Z2</accession>
<dbReference type="AlphaFoldDB" id="A0AAJ8E3Z2"/>
<keyword evidence="3 7" id="KW-0812">Transmembrane</keyword>
<feature type="transmembrane region" description="Helical" evidence="7">
    <location>
        <begin position="155"/>
        <end position="174"/>
    </location>
</feature>
<dbReference type="RefSeq" id="XP_059606590.1">
    <property type="nucleotide sequence ID" value="XM_059745814.1"/>
</dbReference>
<evidence type="ECO:0000256" key="1">
    <source>
        <dbReference type="ARBA" id="ARBA00004127"/>
    </source>
</evidence>
<keyword evidence="5 7" id="KW-1133">Transmembrane helix</keyword>
<evidence type="ECO:0000256" key="6">
    <source>
        <dbReference type="ARBA" id="ARBA00023136"/>
    </source>
</evidence>
<evidence type="ECO:0000256" key="7">
    <source>
        <dbReference type="RuleBase" id="RU365066"/>
    </source>
</evidence>
<dbReference type="PANTHER" id="PTHR13148">
    <property type="entry name" value="PER1-RELATED"/>
    <property type="match status" value="1"/>
</dbReference>
<comment type="similarity">
    <text evidence="7">Belongs to the PGAP3 family.</text>
</comment>
<dbReference type="GO" id="GO:0005789">
    <property type="term" value="C:endoplasmic reticulum membrane"/>
    <property type="evidence" value="ECO:0007669"/>
    <property type="project" value="UniProtKB-SubCell"/>
</dbReference>
<organism evidence="8">
    <name type="scientific">Aspergillus niger</name>
    <dbReference type="NCBI Taxonomy" id="5061"/>
    <lineage>
        <taxon>Eukaryota</taxon>
        <taxon>Fungi</taxon>
        <taxon>Dikarya</taxon>
        <taxon>Ascomycota</taxon>
        <taxon>Pezizomycotina</taxon>
        <taxon>Eurotiomycetes</taxon>
        <taxon>Eurotiomycetidae</taxon>
        <taxon>Eurotiales</taxon>
        <taxon>Aspergillaceae</taxon>
        <taxon>Aspergillus</taxon>
        <taxon>Aspergillus subgen. Circumdati</taxon>
    </lineage>
</organism>
<name>A0AAJ8E3Z2_ASPNG</name>
<dbReference type="GO" id="GO:0006506">
    <property type="term" value="P:GPI anchor biosynthetic process"/>
    <property type="evidence" value="ECO:0007669"/>
    <property type="project" value="UniProtKB-KW"/>
</dbReference>
<evidence type="ECO:0000256" key="5">
    <source>
        <dbReference type="ARBA" id="ARBA00022989"/>
    </source>
</evidence>
<feature type="transmembrane region" description="Helical" evidence="7">
    <location>
        <begin position="218"/>
        <end position="237"/>
    </location>
</feature>
<sequence length="374" mass="43457">MDAFKGVELIDRLPSCCSIVAVGDAAPPPPELHAARLAFELLVSLLKLPFSTGLPYNEHEKHHPLLVTTFPTSKNASRYINRNLIASTTREPMAKQRTALHLRLMLWTCPSECDYTCQHVVTDRRVARDPPMLNPVLQFHGKWPFRRILGMQEPFSVLFSLFNFLAHWHGIGRIRETVPAWHSLRPYYIAFGYCGLACWTFSAIFHMRDLSLTEKLDYFGAGANVMYGFYLALLRIFRLDQEKPRHKPTLRRLLTTVCALLYTLHVCYLSFWSWDYTYNMIANIVIGMAQNILWVAFSIHRYRKYGKEWMAWPGMIVVWIILAMSLELLDFPPWHELIDAHSLWHLGTVIPTAWWYMFLIKDVQNDVAGDRLKA</sequence>
<proteinExistence type="inferred from homology"/>
<keyword evidence="4" id="KW-0732">Signal</keyword>
<keyword evidence="2 7" id="KW-0337">GPI-anchor biosynthesis</keyword>
<feature type="transmembrane region" description="Helical" evidence="7">
    <location>
        <begin position="186"/>
        <end position="206"/>
    </location>
</feature>
<evidence type="ECO:0000256" key="4">
    <source>
        <dbReference type="ARBA" id="ARBA00022729"/>
    </source>
</evidence>
<feature type="transmembrane region" description="Helical" evidence="7">
    <location>
        <begin position="309"/>
        <end position="329"/>
    </location>
</feature>
<comment type="function">
    <text evidence="7">Involved in the lipid remodeling steps of GPI-anchor maturation.</text>
</comment>
<keyword evidence="6 7" id="KW-0472">Membrane</keyword>
<comment type="subcellular location">
    <subcellularLocation>
        <location evidence="1">Endomembrane system</location>
        <topology evidence="1">Multi-pass membrane protein</topology>
    </subcellularLocation>
    <subcellularLocation>
        <location evidence="7">Endoplasmic reticulum membrane</location>
        <topology evidence="7">Multi-pass membrane protein</topology>
    </subcellularLocation>
</comment>
<reference evidence="8" key="2">
    <citation type="submission" date="2025-08" db="UniProtKB">
        <authorList>
            <consortium name="RefSeq"/>
        </authorList>
    </citation>
    <scope>IDENTIFICATION</scope>
</reference>
<dbReference type="GeneID" id="4990084"/>
<feature type="transmembrane region" description="Helical" evidence="7">
    <location>
        <begin position="249"/>
        <end position="271"/>
    </location>
</feature>
<protein>
    <recommendedName>
        <fullName evidence="7">Post-GPI attachment to proteins factor 3</fullName>
    </recommendedName>
</protein>